<reference evidence="5 6" key="2">
    <citation type="journal article" date="2000" name="Proc. Natl. Acad. Sci. U.S.A.">
        <title>Archaeal adaptation to higher temperatures revealed by genomic sequence of Thermoplasma volcanium.</title>
        <authorList>
            <person name="Kawashima T."/>
            <person name="Amano N."/>
            <person name="Koike H."/>
            <person name="Makino S."/>
            <person name="Higuchi S."/>
            <person name="Kawashima-Ohya Y."/>
            <person name="Watanabe K."/>
            <person name="Yamazaki M."/>
            <person name="Kanehori K."/>
            <person name="Kawamoto T."/>
            <person name="Nunoshiba T."/>
            <person name="Yamamoto Y."/>
            <person name="Aramaki H."/>
            <person name="Makino K."/>
            <person name="Suzuki M."/>
        </authorList>
    </citation>
    <scope>NUCLEOTIDE SEQUENCE [LARGE SCALE GENOMIC DNA]</scope>
    <source>
        <strain evidence="6">ATCC 51530 / DSM 4299 / JCM 9571 / NBRC 15438 / GSS1</strain>
    </source>
</reference>
<dbReference type="InterPro" id="IPR017158">
    <property type="entry name" value="Tscrpt-reg_CBS-contain_prd"/>
</dbReference>
<evidence type="ECO:0000313" key="5">
    <source>
        <dbReference type="EMBL" id="BAB59328.1"/>
    </source>
</evidence>
<dbReference type="PANTHER" id="PTHR43080:SF4">
    <property type="entry name" value="CRO-LIKE PROTEIN"/>
    <property type="match status" value="1"/>
</dbReference>
<organism evidence="5 6">
    <name type="scientific">Thermoplasma volcanium (strain ATCC 51530 / DSM 4299 / JCM 9571 / NBRC 15438 / GSS1)</name>
    <dbReference type="NCBI Taxonomy" id="273116"/>
    <lineage>
        <taxon>Archaea</taxon>
        <taxon>Methanobacteriati</taxon>
        <taxon>Thermoplasmatota</taxon>
        <taxon>Thermoplasmata</taxon>
        <taxon>Thermoplasmatales</taxon>
        <taxon>Thermoplasmataceae</taxon>
        <taxon>Thermoplasma</taxon>
    </lineage>
</organism>
<sequence length="196" mass="21799">MRMEMMPNIDELRKMRKNLGISQKDLARVTGVSQSYIARLEKGTINPTYSKIKAIYEYLTKSSEKANTIALTCDKIMTRNVVVCRADDSILKALNLMRDRGYSQLPVVNEENKVIGTVTESNINDMLLKGMSVDSLRGLTVRRVMGDVLPQVDKNTPINVIYQLLKYSNAVLVLDSGNLTGIITKADILKTVAGLS</sequence>
<dbReference type="InterPro" id="IPR000644">
    <property type="entry name" value="CBS_dom"/>
</dbReference>
<dbReference type="eggNOG" id="arCOG00608">
    <property type="taxonomic scope" value="Archaea"/>
</dbReference>
<evidence type="ECO:0000259" key="3">
    <source>
        <dbReference type="PROSITE" id="PS50943"/>
    </source>
</evidence>
<gene>
    <name evidence="5" type="ORF">TVG0192051</name>
</gene>
<dbReference type="STRING" id="273116.gene:9380956"/>
<dbReference type="Gene3D" id="1.10.260.40">
    <property type="entry name" value="lambda repressor-like DNA-binding domains"/>
    <property type="match status" value="1"/>
</dbReference>
<dbReference type="PROSITE" id="PS51371">
    <property type="entry name" value="CBS"/>
    <property type="match status" value="1"/>
</dbReference>
<keyword evidence="6" id="KW-1185">Reference proteome</keyword>
<dbReference type="InterPro" id="IPR046342">
    <property type="entry name" value="CBS_dom_sf"/>
</dbReference>
<dbReference type="GO" id="GO:0003677">
    <property type="term" value="F:DNA binding"/>
    <property type="evidence" value="ECO:0007669"/>
    <property type="project" value="InterPro"/>
</dbReference>
<dbReference type="PROSITE" id="PS50943">
    <property type="entry name" value="HTH_CROC1"/>
    <property type="match status" value="1"/>
</dbReference>
<dbReference type="PaxDb" id="273116-14324400"/>
<dbReference type="EMBL" id="BA000011">
    <property type="protein sequence ID" value="BAB59328.1"/>
    <property type="molecule type" value="Genomic_DNA"/>
</dbReference>
<dbReference type="SMART" id="SM00530">
    <property type="entry name" value="HTH_XRE"/>
    <property type="match status" value="1"/>
</dbReference>
<dbReference type="SUPFAM" id="SSF54631">
    <property type="entry name" value="CBS-domain pair"/>
    <property type="match status" value="1"/>
</dbReference>
<protein>
    <recommendedName>
        <fullName evidence="7">Inosine-5'-monophosphate dehydrogenase</fullName>
    </recommendedName>
</protein>
<keyword evidence="1 2" id="KW-0129">CBS domain</keyword>
<dbReference type="Pfam" id="PF00571">
    <property type="entry name" value="CBS"/>
    <property type="match status" value="2"/>
</dbReference>
<name>Q97CB6_THEVO</name>
<evidence type="ECO:0000256" key="1">
    <source>
        <dbReference type="ARBA" id="ARBA00023122"/>
    </source>
</evidence>
<evidence type="ECO:0000313" key="6">
    <source>
        <dbReference type="Proteomes" id="UP000001017"/>
    </source>
</evidence>
<dbReference type="InterPro" id="IPR046353">
    <property type="entry name" value="CBS_C"/>
</dbReference>
<dbReference type="InterPro" id="IPR001387">
    <property type="entry name" value="Cro/C1-type_HTH"/>
</dbReference>
<dbReference type="CDD" id="cd00093">
    <property type="entry name" value="HTH_XRE"/>
    <property type="match status" value="1"/>
</dbReference>
<feature type="domain" description="CBS" evidence="4">
    <location>
        <begin position="77"/>
        <end position="135"/>
    </location>
</feature>
<dbReference type="SUPFAM" id="SSF47413">
    <property type="entry name" value="lambda repressor-like DNA-binding domains"/>
    <property type="match status" value="1"/>
</dbReference>
<dbReference type="Pfam" id="PF01381">
    <property type="entry name" value="HTH_3"/>
    <property type="match status" value="1"/>
</dbReference>
<feature type="domain" description="HTH cro/C1-type" evidence="3">
    <location>
        <begin position="12"/>
        <end position="66"/>
    </location>
</feature>
<dbReference type="KEGG" id="tvo:TVG0192051"/>
<dbReference type="InterPro" id="IPR010982">
    <property type="entry name" value="Lambda_DNA-bd_dom_sf"/>
</dbReference>
<evidence type="ECO:0008006" key="7">
    <source>
        <dbReference type="Google" id="ProtNLM"/>
    </source>
</evidence>
<dbReference type="InterPro" id="IPR051257">
    <property type="entry name" value="Diverse_CBS-Domain"/>
</dbReference>
<evidence type="ECO:0000256" key="2">
    <source>
        <dbReference type="PROSITE-ProRule" id="PRU00703"/>
    </source>
</evidence>
<accession>Q97CB6</accession>
<dbReference type="Gene3D" id="3.10.580.10">
    <property type="entry name" value="CBS-domain"/>
    <property type="match status" value="1"/>
</dbReference>
<proteinExistence type="predicted"/>
<evidence type="ECO:0000259" key="4">
    <source>
        <dbReference type="PROSITE" id="PS51371"/>
    </source>
</evidence>
<dbReference type="SMART" id="SM00116">
    <property type="entry name" value="CBS"/>
    <property type="match status" value="2"/>
</dbReference>
<dbReference type="Proteomes" id="UP000001017">
    <property type="component" value="Chromosome"/>
</dbReference>
<dbReference type="AlphaFoldDB" id="Q97CB6"/>
<dbReference type="CDD" id="cd04608">
    <property type="entry name" value="CBS_pair_CBS"/>
    <property type="match status" value="1"/>
</dbReference>
<reference evidence="5 6" key="1">
    <citation type="journal article" date="1999" name="Proc. Jpn. Acad.">
        <title>Determination of the complete genomic DNA sequence of Thermoplasma volvanium GSS1.</title>
        <authorList>
            <person name="Kawashima T."/>
            <person name="Yamamoto Y."/>
            <person name="Aramaki H."/>
            <person name="Nunoshiba T."/>
            <person name="Kawamoto T."/>
            <person name="Watanabe K."/>
            <person name="Yamazaki M."/>
            <person name="Kanehori K."/>
            <person name="Amano N."/>
            <person name="Ohya Y."/>
            <person name="Makino K."/>
            <person name="Suzuki M."/>
        </authorList>
    </citation>
    <scope>NUCLEOTIDE SEQUENCE [LARGE SCALE GENOMIC DNA]</scope>
    <source>
        <strain evidence="6">ATCC 51530 / DSM 4299 / JCM 9571 / NBRC 15438 / GSS1</strain>
    </source>
</reference>
<dbReference type="PhylomeDB" id="Q97CB6"/>
<dbReference type="HOGENOM" id="CLU_116133_0_0_2"/>
<dbReference type="PANTHER" id="PTHR43080">
    <property type="entry name" value="CBS DOMAIN-CONTAINING PROTEIN CBSX3, MITOCHONDRIAL"/>
    <property type="match status" value="1"/>
</dbReference>
<dbReference type="PIRSF" id="PIRSF037253">
    <property type="entry name" value="HTH_CBS_prd"/>
    <property type="match status" value="1"/>
</dbReference>